<keyword evidence="3" id="KW-0479">Metal-binding</keyword>
<dbReference type="InParanoid" id="E9EHV4"/>
<dbReference type="GO" id="GO:0008270">
    <property type="term" value="F:zinc ion binding"/>
    <property type="evidence" value="ECO:0007669"/>
    <property type="project" value="UniProtKB-KW"/>
</dbReference>
<protein>
    <submittedName>
        <fullName evidence="9">Ariadne RING finger, putative</fullName>
    </submittedName>
</protein>
<sequence>MEQSVYIYILTMAGPPRTRPLNHWMKLEQDEDKKDDFTRTIGGAFVQFDAGARVSKIRLPGDFSAARISGLRQNTSKESVRDMLAEKGLHVSADDICTFHMEGSYGATVRSDDASFSKRLCSLVQPGCTWGGLKILATPIAAPMPSGHNTRRVVCKKVHVSWHKAVKIVWLNFGNGEIARRVSNIAKSVVPSWPARGNHIAWTVVLTDVPAAAQKSDVSQAITHERNRPHHVEIGAPTYSTDEETATAMIRSLLTNIGPLEYCEDPLETSANARRVKATARFLDESDARRASRELDKMELPFHHKARLSVQVVYSAKFKVAINVFDAVKSQIVAQQTTWKDKNISFRAYNPTGPLQRFRVLKIEGELAENVVSAKADLESILAGVVATDNDATLWHSSLKGNGQLFQAIKSLEKELSVTSSGTRTIAGQLGPEKVLFDIISTPKKIIISGSLEDYDLAVAIMEGRKQVPERVEKLKLDDTAQECSICWTEADTPIKTECGHIYCLECFEDSCTKANATGGDFTILCHGNQGNCRSVVSVEDLQTYLSSAALEAVLEQSFSCHIKRNPNMFRYCPSPDCNFIYRVSSAARTQNCSNCLRPTCSACHEPHIDMSCAEHQDLKSGRFAAFMKLKKKLGIKDCPKCATPLEKVSGCNHMTCAACKAHICWVCLMTFPNGAAVYDHMWKLHGGHIDLPDV</sequence>
<evidence type="ECO:0000256" key="3">
    <source>
        <dbReference type="ARBA" id="ARBA00022723"/>
    </source>
</evidence>
<keyword evidence="2" id="KW-0808">Transferase</keyword>
<evidence type="ECO:0000313" key="10">
    <source>
        <dbReference type="Proteomes" id="UP000002499"/>
    </source>
</evidence>
<evidence type="ECO:0000256" key="5">
    <source>
        <dbReference type="ARBA" id="ARBA00022771"/>
    </source>
</evidence>
<evidence type="ECO:0000256" key="1">
    <source>
        <dbReference type="ARBA" id="ARBA00004906"/>
    </source>
</evidence>
<organism evidence="10">
    <name type="scientific">Metarhizium acridum (strain CQMa 102)</name>
    <dbReference type="NCBI Taxonomy" id="655827"/>
    <lineage>
        <taxon>Eukaryota</taxon>
        <taxon>Fungi</taxon>
        <taxon>Dikarya</taxon>
        <taxon>Ascomycota</taxon>
        <taxon>Pezizomycotina</taxon>
        <taxon>Sordariomycetes</taxon>
        <taxon>Hypocreomycetidae</taxon>
        <taxon>Hypocreales</taxon>
        <taxon>Clavicipitaceae</taxon>
        <taxon>Metarhizium</taxon>
    </lineage>
</organism>
<dbReference type="OrthoDB" id="1431934at2759"/>
<dbReference type="Pfam" id="PF22191">
    <property type="entry name" value="IBR_1"/>
    <property type="match status" value="1"/>
</dbReference>
<feature type="domain" description="RING-type" evidence="8">
    <location>
        <begin position="480"/>
        <end position="692"/>
    </location>
</feature>
<keyword evidence="10" id="KW-1185">Reference proteome</keyword>
<dbReference type="Pfam" id="PF01485">
    <property type="entry name" value="IBR"/>
    <property type="match status" value="1"/>
</dbReference>
<evidence type="ECO:0000256" key="6">
    <source>
        <dbReference type="ARBA" id="ARBA00022786"/>
    </source>
</evidence>
<evidence type="ECO:0000313" key="9">
    <source>
        <dbReference type="EMBL" id="EFY84507.1"/>
    </source>
</evidence>
<name>E9EHV4_METAQ</name>
<keyword evidence="6" id="KW-0833">Ubl conjugation pathway</keyword>
<evidence type="ECO:0000256" key="2">
    <source>
        <dbReference type="ARBA" id="ARBA00022679"/>
    </source>
</evidence>
<keyword evidence="5" id="KW-0863">Zinc-finger</keyword>
<dbReference type="CDD" id="cd22585">
    <property type="entry name" value="Rcat_RBR_DEAH12-like"/>
    <property type="match status" value="1"/>
</dbReference>
<dbReference type="HOGENOM" id="CLU_004235_1_0_1"/>
<dbReference type="GO" id="GO:0043130">
    <property type="term" value="F:ubiquitin binding"/>
    <property type="evidence" value="ECO:0007669"/>
    <property type="project" value="TreeGrafter"/>
</dbReference>
<accession>E9EHV4</accession>
<reference evidence="9 10" key="1">
    <citation type="journal article" date="2011" name="PLoS Genet.">
        <title>Genome sequencing and comparative transcriptomics of the model entomopathogenic fungi Metarhizium anisopliae and M. acridum.</title>
        <authorList>
            <person name="Gao Q."/>
            <person name="Jin K."/>
            <person name="Ying S.H."/>
            <person name="Zhang Y."/>
            <person name="Xiao G."/>
            <person name="Shang Y."/>
            <person name="Duan Z."/>
            <person name="Hu X."/>
            <person name="Xie X.Q."/>
            <person name="Zhou G."/>
            <person name="Peng G."/>
            <person name="Luo Z."/>
            <person name="Huang W."/>
            <person name="Wang B."/>
            <person name="Fang W."/>
            <person name="Wang S."/>
            <person name="Zhong Y."/>
            <person name="Ma L.J."/>
            <person name="St Leger R.J."/>
            <person name="Zhao G.P."/>
            <person name="Pei Y."/>
            <person name="Feng M.G."/>
            <person name="Xia Y."/>
            <person name="Wang C."/>
        </authorList>
    </citation>
    <scope>NUCLEOTIDE SEQUENCE [LARGE SCALE GENOMIC DNA]</scope>
    <source>
        <strain evidence="9 10">CQMa 102</strain>
    </source>
</reference>
<dbReference type="OMA" id="ACHEPHV"/>
<dbReference type="STRING" id="655827.E9EHV4"/>
<keyword evidence="7" id="KW-0862">Zinc</keyword>
<evidence type="ECO:0000256" key="7">
    <source>
        <dbReference type="ARBA" id="ARBA00022833"/>
    </source>
</evidence>
<dbReference type="InterPro" id="IPR002867">
    <property type="entry name" value="IBR_dom"/>
</dbReference>
<gene>
    <name evidence="9" type="ORF">MAC_09452</name>
</gene>
<dbReference type="GO" id="GO:0097039">
    <property type="term" value="P:protein linear polyubiquitination"/>
    <property type="evidence" value="ECO:0007669"/>
    <property type="project" value="TreeGrafter"/>
</dbReference>
<dbReference type="CDD" id="cd20335">
    <property type="entry name" value="BRcat_RBR"/>
    <property type="match status" value="1"/>
</dbReference>
<dbReference type="GO" id="GO:0000151">
    <property type="term" value="C:ubiquitin ligase complex"/>
    <property type="evidence" value="ECO:0007669"/>
    <property type="project" value="TreeGrafter"/>
</dbReference>
<dbReference type="Gene3D" id="3.30.40.10">
    <property type="entry name" value="Zinc/RING finger domain, C3HC4 (zinc finger)"/>
    <property type="match status" value="1"/>
</dbReference>
<proteinExistence type="predicted"/>
<dbReference type="eggNOG" id="KOG1812">
    <property type="taxonomic scope" value="Eukaryota"/>
</dbReference>
<dbReference type="Proteomes" id="UP000002499">
    <property type="component" value="Unassembled WGS sequence"/>
</dbReference>
<evidence type="ECO:0000259" key="8">
    <source>
        <dbReference type="PROSITE" id="PS51873"/>
    </source>
</evidence>
<dbReference type="GO" id="GO:0043161">
    <property type="term" value="P:proteasome-mediated ubiquitin-dependent protein catabolic process"/>
    <property type="evidence" value="ECO:0007669"/>
    <property type="project" value="TreeGrafter"/>
</dbReference>
<dbReference type="InterPro" id="IPR044066">
    <property type="entry name" value="TRIAD_supradom"/>
</dbReference>
<dbReference type="PROSITE" id="PS51873">
    <property type="entry name" value="TRIAD"/>
    <property type="match status" value="1"/>
</dbReference>
<dbReference type="InterPro" id="IPR013083">
    <property type="entry name" value="Znf_RING/FYVE/PHD"/>
</dbReference>
<dbReference type="PROSITE" id="PS00028">
    <property type="entry name" value="ZINC_FINGER_C2H2_1"/>
    <property type="match status" value="1"/>
</dbReference>
<dbReference type="AlphaFoldDB" id="E9EHV4"/>
<dbReference type="GO" id="GO:0004842">
    <property type="term" value="F:ubiquitin-protein transferase activity"/>
    <property type="evidence" value="ECO:0007669"/>
    <property type="project" value="TreeGrafter"/>
</dbReference>
<dbReference type="PANTHER" id="PTHR22770:SF13">
    <property type="entry name" value="RING-TYPE DOMAIN-CONTAINING PROTEIN"/>
    <property type="match status" value="1"/>
</dbReference>
<keyword evidence="4" id="KW-0677">Repeat</keyword>
<dbReference type="EMBL" id="GL698621">
    <property type="protein sequence ID" value="EFY84507.1"/>
    <property type="molecule type" value="Genomic_DNA"/>
</dbReference>
<dbReference type="InterPro" id="IPR013087">
    <property type="entry name" value="Znf_C2H2_type"/>
</dbReference>
<dbReference type="Gene3D" id="1.20.120.1750">
    <property type="match status" value="1"/>
</dbReference>
<comment type="pathway">
    <text evidence="1">Protein modification; protein ubiquitination.</text>
</comment>
<dbReference type="SUPFAM" id="SSF57850">
    <property type="entry name" value="RING/U-box"/>
    <property type="match status" value="2"/>
</dbReference>
<evidence type="ECO:0000256" key="4">
    <source>
        <dbReference type="ARBA" id="ARBA00022737"/>
    </source>
</evidence>
<dbReference type="InterPro" id="IPR051628">
    <property type="entry name" value="LUBAC_E3_Ligases"/>
</dbReference>
<dbReference type="PANTHER" id="PTHR22770">
    <property type="entry name" value="UBIQUITIN CONJUGATING ENZYME 7 INTERACTING PROTEIN-RELATED"/>
    <property type="match status" value="1"/>
</dbReference>